<gene>
    <name evidence="4" type="ORF">SAY86_022374</name>
</gene>
<feature type="region of interest" description="Disordered" evidence="1">
    <location>
        <begin position="62"/>
        <end position="85"/>
    </location>
</feature>
<feature type="signal peptide" evidence="3">
    <location>
        <begin position="1"/>
        <end position="22"/>
    </location>
</feature>
<reference evidence="4 5" key="1">
    <citation type="journal article" date="2023" name="Hortic Res">
        <title>Pangenome of water caltrop reveals structural variations and asymmetric subgenome divergence after allopolyploidization.</title>
        <authorList>
            <person name="Zhang X."/>
            <person name="Chen Y."/>
            <person name="Wang L."/>
            <person name="Yuan Y."/>
            <person name="Fang M."/>
            <person name="Shi L."/>
            <person name="Lu R."/>
            <person name="Comes H.P."/>
            <person name="Ma Y."/>
            <person name="Chen Y."/>
            <person name="Huang G."/>
            <person name="Zhou Y."/>
            <person name="Zheng Z."/>
            <person name="Qiu Y."/>
        </authorList>
    </citation>
    <scope>NUCLEOTIDE SEQUENCE [LARGE SCALE GENOMIC DNA]</scope>
    <source>
        <strain evidence="4">F231</strain>
    </source>
</reference>
<keyword evidence="2" id="KW-1133">Transmembrane helix</keyword>
<evidence type="ECO:0000313" key="5">
    <source>
        <dbReference type="Proteomes" id="UP001346149"/>
    </source>
</evidence>
<dbReference type="AlphaFoldDB" id="A0AAN7LVL3"/>
<feature type="chain" id="PRO_5042832003" evidence="3">
    <location>
        <begin position="23"/>
        <end position="234"/>
    </location>
</feature>
<name>A0AAN7LVL3_TRANT</name>
<evidence type="ECO:0000256" key="2">
    <source>
        <dbReference type="SAM" id="Phobius"/>
    </source>
</evidence>
<feature type="compositionally biased region" description="Low complexity" evidence="1">
    <location>
        <begin position="62"/>
        <end position="73"/>
    </location>
</feature>
<comment type="caution">
    <text evidence="4">The sequence shown here is derived from an EMBL/GenBank/DDBJ whole genome shotgun (WGS) entry which is preliminary data.</text>
</comment>
<feature type="transmembrane region" description="Helical" evidence="2">
    <location>
        <begin position="178"/>
        <end position="199"/>
    </location>
</feature>
<keyword evidence="5" id="KW-1185">Reference proteome</keyword>
<evidence type="ECO:0000256" key="1">
    <source>
        <dbReference type="SAM" id="MobiDB-lite"/>
    </source>
</evidence>
<protein>
    <submittedName>
        <fullName evidence="4">Uncharacterized protein</fullName>
    </submittedName>
</protein>
<accession>A0AAN7LVL3</accession>
<evidence type="ECO:0000256" key="3">
    <source>
        <dbReference type="SAM" id="SignalP"/>
    </source>
</evidence>
<evidence type="ECO:0000313" key="4">
    <source>
        <dbReference type="EMBL" id="KAK4791939.1"/>
    </source>
</evidence>
<dbReference type="Proteomes" id="UP001346149">
    <property type="component" value="Unassembled WGS sequence"/>
</dbReference>
<keyword evidence="3" id="KW-0732">Signal</keyword>
<dbReference type="EMBL" id="JAXQNO010000008">
    <property type="protein sequence ID" value="KAK4791939.1"/>
    <property type="molecule type" value="Genomic_DNA"/>
</dbReference>
<feature type="transmembrane region" description="Helical" evidence="2">
    <location>
        <begin position="211"/>
        <end position="233"/>
    </location>
</feature>
<keyword evidence="2" id="KW-0812">Transmembrane</keyword>
<sequence>MASLMNILVACSMTLLINLTAGDKLNGELPLWKINSREDKGKDPLTGRTRSCHHEQFSVNLTSFPQTSPTTPTENFESSEPDTTTTTNAALELEAIGNHGPDGSIDGMITSSPTDHDHVVINILDNVTQVASTQELITVSSEPPSAAVRIFTAPPIQIIMAGAFQLLSTDPSRFQNPILKVLLGNVLFCFVTCIIRSLMGGHERMRRVSSILEWSTVLSLTMAFFLIIIPLFYN</sequence>
<keyword evidence="2" id="KW-0472">Membrane</keyword>
<organism evidence="4 5">
    <name type="scientific">Trapa natans</name>
    <name type="common">Water chestnut</name>
    <dbReference type="NCBI Taxonomy" id="22666"/>
    <lineage>
        <taxon>Eukaryota</taxon>
        <taxon>Viridiplantae</taxon>
        <taxon>Streptophyta</taxon>
        <taxon>Embryophyta</taxon>
        <taxon>Tracheophyta</taxon>
        <taxon>Spermatophyta</taxon>
        <taxon>Magnoliopsida</taxon>
        <taxon>eudicotyledons</taxon>
        <taxon>Gunneridae</taxon>
        <taxon>Pentapetalae</taxon>
        <taxon>rosids</taxon>
        <taxon>malvids</taxon>
        <taxon>Myrtales</taxon>
        <taxon>Lythraceae</taxon>
        <taxon>Trapa</taxon>
    </lineage>
</organism>
<proteinExistence type="predicted"/>